<dbReference type="PROSITE" id="PS50112">
    <property type="entry name" value="PAS"/>
    <property type="match status" value="3"/>
</dbReference>
<dbReference type="Pfam" id="PF13426">
    <property type="entry name" value="PAS_9"/>
    <property type="match status" value="1"/>
</dbReference>
<dbReference type="InterPro" id="IPR029787">
    <property type="entry name" value="Nucleotide_cyclase"/>
</dbReference>
<feature type="region of interest" description="Disordered" evidence="1">
    <location>
        <begin position="849"/>
        <end position="876"/>
    </location>
</feature>
<dbReference type="InterPro" id="IPR001610">
    <property type="entry name" value="PAC"/>
</dbReference>
<dbReference type="EMBL" id="ACIS01000015">
    <property type="protein sequence ID" value="EEG06762.1"/>
    <property type="molecule type" value="Genomic_DNA"/>
</dbReference>
<comment type="caution">
    <text evidence="4">The sequence shown here is derived from an EMBL/GenBank/DDBJ whole genome shotgun (WGS) entry which is preliminary data.</text>
</comment>
<feature type="domain" description="PAS" evidence="2">
    <location>
        <begin position="319"/>
        <end position="360"/>
    </location>
</feature>
<dbReference type="AlphaFoldDB" id="B9Z8U3"/>
<accession>B9Z8U3</accession>
<dbReference type="InterPro" id="IPR000014">
    <property type="entry name" value="PAS"/>
</dbReference>
<dbReference type="RefSeq" id="WP_008955797.1">
    <property type="nucleotide sequence ID" value="NZ_ACIS01000015.1"/>
</dbReference>
<feature type="domain" description="PAS" evidence="2">
    <location>
        <begin position="567"/>
        <end position="613"/>
    </location>
</feature>
<dbReference type="CDD" id="cd01949">
    <property type="entry name" value="GGDEF"/>
    <property type="match status" value="1"/>
</dbReference>
<dbReference type="Gene3D" id="3.30.450.20">
    <property type="entry name" value="PAS domain"/>
    <property type="match status" value="5"/>
</dbReference>
<dbReference type="InterPro" id="IPR000160">
    <property type="entry name" value="GGDEF_dom"/>
</dbReference>
<dbReference type="SMART" id="SM00091">
    <property type="entry name" value="PAS"/>
    <property type="match status" value="3"/>
</dbReference>
<name>B9Z8U3_9NEIS</name>
<evidence type="ECO:0000256" key="1">
    <source>
        <dbReference type="SAM" id="MobiDB-lite"/>
    </source>
</evidence>
<dbReference type="SUPFAM" id="SSF55073">
    <property type="entry name" value="Nucleotide cyclase"/>
    <property type="match status" value="1"/>
</dbReference>
<dbReference type="CDD" id="cd12915">
    <property type="entry name" value="PDC2_DGC_like"/>
    <property type="match status" value="1"/>
</dbReference>
<dbReference type="CDD" id="cd12914">
    <property type="entry name" value="PDC1_DGC_like"/>
    <property type="match status" value="1"/>
</dbReference>
<dbReference type="SMART" id="SM00267">
    <property type="entry name" value="GGDEF"/>
    <property type="match status" value="1"/>
</dbReference>
<dbReference type="PANTHER" id="PTHR44757:SF2">
    <property type="entry name" value="BIOFILM ARCHITECTURE MAINTENANCE PROTEIN MBAA"/>
    <property type="match status" value="1"/>
</dbReference>
<dbReference type="InterPro" id="IPR043128">
    <property type="entry name" value="Rev_trsase/Diguanyl_cyclase"/>
</dbReference>
<feature type="domain" description="GGDEF" evidence="3">
    <location>
        <begin position="724"/>
        <end position="857"/>
    </location>
</feature>
<organism evidence="4 5">
    <name type="scientific">Pseudogulbenkiania ferrooxidans 2002</name>
    <dbReference type="NCBI Taxonomy" id="279714"/>
    <lineage>
        <taxon>Bacteria</taxon>
        <taxon>Pseudomonadati</taxon>
        <taxon>Pseudomonadota</taxon>
        <taxon>Betaproteobacteria</taxon>
        <taxon>Neisseriales</taxon>
        <taxon>Chromobacteriaceae</taxon>
        <taxon>Pseudogulbenkiania</taxon>
    </lineage>
</organism>
<proteinExistence type="predicted"/>
<dbReference type="InterPro" id="IPR013656">
    <property type="entry name" value="PAS_4"/>
</dbReference>
<dbReference type="InterPro" id="IPR035965">
    <property type="entry name" value="PAS-like_dom_sf"/>
</dbReference>
<dbReference type="NCBIfam" id="TIGR00229">
    <property type="entry name" value="sensory_box"/>
    <property type="match status" value="2"/>
</dbReference>
<dbReference type="InterPro" id="IPR052155">
    <property type="entry name" value="Biofilm_reg_signaling"/>
</dbReference>
<dbReference type="PANTHER" id="PTHR44757">
    <property type="entry name" value="DIGUANYLATE CYCLASE DGCP"/>
    <property type="match status" value="1"/>
</dbReference>
<dbReference type="Pfam" id="PF00990">
    <property type="entry name" value="GGDEF"/>
    <property type="match status" value="1"/>
</dbReference>
<keyword evidence="5" id="KW-1185">Reference proteome</keyword>
<dbReference type="Gene3D" id="3.30.70.270">
    <property type="match status" value="1"/>
</dbReference>
<dbReference type="CDD" id="cd00130">
    <property type="entry name" value="PAS"/>
    <property type="match status" value="2"/>
</dbReference>
<evidence type="ECO:0000259" key="2">
    <source>
        <dbReference type="PROSITE" id="PS50112"/>
    </source>
</evidence>
<dbReference type="SMART" id="SM00086">
    <property type="entry name" value="PAC"/>
    <property type="match status" value="1"/>
</dbReference>
<evidence type="ECO:0000259" key="3">
    <source>
        <dbReference type="PROSITE" id="PS50887"/>
    </source>
</evidence>
<protein>
    <submittedName>
        <fullName evidence="4">Diguanylate cyclase with PAS/PAC sensor</fullName>
    </submittedName>
</protein>
<dbReference type="SUPFAM" id="SSF55785">
    <property type="entry name" value="PYP-like sensor domain (PAS domain)"/>
    <property type="match status" value="3"/>
</dbReference>
<reference evidence="4 5" key="1">
    <citation type="submission" date="2009-02" db="EMBL/GenBank/DDBJ databases">
        <title>Sequencing of the draft genome and assembly of Lutiella nitroferrum 2002.</title>
        <authorList>
            <consortium name="US DOE Joint Genome Institute (JGI-PGF)"/>
            <person name="Lucas S."/>
            <person name="Copeland A."/>
            <person name="Lapidus A."/>
            <person name="Glavina del Rio T."/>
            <person name="Tice H."/>
            <person name="Bruce D."/>
            <person name="Goodwin L."/>
            <person name="Pitluck S."/>
            <person name="Larimer F."/>
            <person name="Land M.L."/>
            <person name="Hauser L."/>
            <person name="Coates J.D."/>
        </authorList>
    </citation>
    <scope>NUCLEOTIDE SEQUENCE [LARGE SCALE GENOMIC DNA]</scope>
    <source>
        <strain evidence="4 5">2002</strain>
    </source>
</reference>
<dbReference type="Pfam" id="PF08448">
    <property type="entry name" value="PAS_4"/>
    <property type="match status" value="1"/>
</dbReference>
<sequence length="876" mass="95255" precursor="true">MWNATRLRLAAALVVLATVLALPAYWLRLEHSHDVLRAQALQQSALHAEQMAAALADSQAGALANVDFALQGLRAEYLVAPEQVALHARQIIATFPAGMLSQIAVINADGYLTFSSLNDSLHVYLGDRDHFKVHAISRTDQIYISKPVLGRVSQAWSIQFSRPMYRDGKFAGVMVFSIAPDFFINRFGALRLGPNDTLALLRSDGRFLARNRLQDKAMGQPFDFNAPFRGPSPAAHGSFRLTSTLDHVPRIHAWQLLEVFSLIAVVGFDERAVLAPVERTIAASREQSTVGSLLLAGCAAALALLLLRLARQQHALDESEARYSGLFENNAAIKLLVDPAGARIVDANPAAAEFYGYPREVLARMRLPQLISLPAEVLQREMERALSGESARFSCVHHLANGEQRQVEVYTGPGPLDGRNLLHCIVHDVSPRHELARRLRHSEEQLQALFDSVAMGVAVVDADGAVSAANPLARRLLGLDEAGWMRPERWLVHPDGTPLAAAQAQGLAAVRDAAPLEHEQLGIASHGAEPQWLSLSARPLGGDAQGRTPAALLAFSDVSPLLAGQAAQRLAQSVFDAASEGIMVTDLDSVIVTVNHAFSLRSGYSADEIVGHTPAMLASGWHDEAFYRTLWQRLRQDGHWEGEINNCRKNGTVQAEWLKISVLADEQGRPSHYVALFSDICPERQRQQAAWQQAHCDTLTGLPNRTLLLARTSRAMARAEAHGQRVALLYLDLERFQPIAARYGEAAGEQLLRQVGRRLENGLRPQDCVARLGCDEFAVLLADLPQDATAIAERVEPLLARLANPFMLGKHRVEIALRVGVAVYPGDGNEPAHLLARAELLSRSGTPGAPLLLASGSPPGRGGLLADAEAAEDHPE</sequence>
<dbReference type="eggNOG" id="COG3706">
    <property type="taxonomic scope" value="Bacteria"/>
</dbReference>
<dbReference type="NCBIfam" id="TIGR00254">
    <property type="entry name" value="GGDEF"/>
    <property type="match status" value="1"/>
</dbReference>
<evidence type="ECO:0000313" key="5">
    <source>
        <dbReference type="Proteomes" id="UP000003165"/>
    </source>
</evidence>
<evidence type="ECO:0000313" key="4">
    <source>
        <dbReference type="EMBL" id="EEG06762.1"/>
    </source>
</evidence>
<gene>
    <name evidence="4" type="ORF">FuraDRAFT_3780</name>
</gene>
<feature type="domain" description="PAS" evidence="2">
    <location>
        <begin position="442"/>
        <end position="479"/>
    </location>
</feature>
<dbReference type="Pfam" id="PF13188">
    <property type="entry name" value="PAS_8"/>
    <property type="match status" value="1"/>
</dbReference>
<dbReference type="PROSITE" id="PS50887">
    <property type="entry name" value="GGDEF"/>
    <property type="match status" value="1"/>
</dbReference>
<dbReference type="Proteomes" id="UP000003165">
    <property type="component" value="Unassembled WGS sequence"/>
</dbReference>